<comment type="caution">
    <text evidence="7">The sequence shown here is derived from an EMBL/GenBank/DDBJ whole genome shotgun (WGS) entry which is preliminary data.</text>
</comment>
<dbReference type="EMBL" id="ABCS01000070">
    <property type="protein sequence ID" value="EDM76221.1"/>
    <property type="molecule type" value="Genomic_DNA"/>
</dbReference>
<dbReference type="Pfam" id="PF00440">
    <property type="entry name" value="TetR_N"/>
    <property type="match status" value="1"/>
</dbReference>
<dbReference type="InterPro" id="IPR023772">
    <property type="entry name" value="DNA-bd_HTH_TetR-type_CS"/>
</dbReference>
<dbReference type="Gene3D" id="1.10.357.10">
    <property type="entry name" value="Tetracycline Repressor, domain 2"/>
    <property type="match status" value="1"/>
</dbReference>
<evidence type="ECO:0000256" key="2">
    <source>
        <dbReference type="ARBA" id="ARBA00023125"/>
    </source>
</evidence>
<dbReference type="PROSITE" id="PS01081">
    <property type="entry name" value="HTH_TETR_1"/>
    <property type="match status" value="1"/>
</dbReference>
<feature type="region of interest" description="Disordered" evidence="5">
    <location>
        <begin position="215"/>
        <end position="247"/>
    </location>
</feature>
<dbReference type="OrthoDB" id="5365491at2"/>
<evidence type="ECO:0000256" key="4">
    <source>
        <dbReference type="PROSITE-ProRule" id="PRU00335"/>
    </source>
</evidence>
<dbReference type="RefSeq" id="WP_006974654.1">
    <property type="nucleotide sequence ID" value="NZ_ABCS01000070.1"/>
</dbReference>
<feature type="compositionally biased region" description="Low complexity" evidence="5">
    <location>
        <begin position="221"/>
        <end position="235"/>
    </location>
</feature>
<dbReference type="SUPFAM" id="SSF46689">
    <property type="entry name" value="Homeodomain-like"/>
    <property type="match status" value="1"/>
</dbReference>
<keyword evidence="2 4" id="KW-0238">DNA-binding</keyword>
<sequence length="247" mass="26972">MSVPVDRLTEQLHGYIGDIDPSSRKGRRRLAIIEAATARFKAEGYRATSMDDIAADVGVAKGTLYLYFPKKIDLLIACSAREKLEWIPRFTAVFDPSTGSAAVRLKRWLTLLLTLPGESLNMRLLEDGVEEILAEMPQELVAQGNANVAEYIAPMLDEVAGHHRWSLVELVDRANVLRALAHLGPVLRHEHNHPGMSTQRFAAILADLVVDGLRPRPPGDVPADVNDPPSPSSVSADKDSTESGEAP</sequence>
<keyword evidence="3" id="KW-0804">Transcription</keyword>
<accession>A6GD63</accession>
<evidence type="ECO:0000256" key="1">
    <source>
        <dbReference type="ARBA" id="ARBA00023015"/>
    </source>
</evidence>
<dbReference type="PANTHER" id="PTHR30055:SF234">
    <property type="entry name" value="HTH-TYPE TRANSCRIPTIONAL REGULATOR BETI"/>
    <property type="match status" value="1"/>
</dbReference>
<protein>
    <submittedName>
        <fullName evidence="7">Putative transcription regulator protein</fullName>
    </submittedName>
</protein>
<feature type="DNA-binding region" description="H-T-H motif" evidence="4">
    <location>
        <begin position="49"/>
        <end position="68"/>
    </location>
</feature>
<keyword evidence="1" id="KW-0805">Transcription regulation</keyword>
<gene>
    <name evidence="7" type="ORF">PPSIR1_07708</name>
</gene>
<evidence type="ECO:0000313" key="7">
    <source>
        <dbReference type="EMBL" id="EDM76221.1"/>
    </source>
</evidence>
<dbReference type="GO" id="GO:0000976">
    <property type="term" value="F:transcription cis-regulatory region binding"/>
    <property type="evidence" value="ECO:0007669"/>
    <property type="project" value="TreeGrafter"/>
</dbReference>
<dbReference type="PRINTS" id="PR00455">
    <property type="entry name" value="HTHTETR"/>
</dbReference>
<dbReference type="PROSITE" id="PS50977">
    <property type="entry name" value="HTH_TETR_2"/>
    <property type="match status" value="1"/>
</dbReference>
<dbReference type="InterPro" id="IPR050109">
    <property type="entry name" value="HTH-type_TetR-like_transc_reg"/>
</dbReference>
<organism evidence="7 8">
    <name type="scientific">Plesiocystis pacifica SIR-1</name>
    <dbReference type="NCBI Taxonomy" id="391625"/>
    <lineage>
        <taxon>Bacteria</taxon>
        <taxon>Pseudomonadati</taxon>
        <taxon>Myxococcota</taxon>
        <taxon>Polyangia</taxon>
        <taxon>Nannocystales</taxon>
        <taxon>Nannocystaceae</taxon>
        <taxon>Plesiocystis</taxon>
    </lineage>
</organism>
<proteinExistence type="predicted"/>
<dbReference type="PANTHER" id="PTHR30055">
    <property type="entry name" value="HTH-TYPE TRANSCRIPTIONAL REGULATOR RUTR"/>
    <property type="match status" value="1"/>
</dbReference>
<dbReference type="eggNOG" id="COG1309">
    <property type="taxonomic scope" value="Bacteria"/>
</dbReference>
<name>A6GD63_9BACT</name>
<evidence type="ECO:0000256" key="5">
    <source>
        <dbReference type="SAM" id="MobiDB-lite"/>
    </source>
</evidence>
<dbReference type="GO" id="GO:0003700">
    <property type="term" value="F:DNA-binding transcription factor activity"/>
    <property type="evidence" value="ECO:0007669"/>
    <property type="project" value="TreeGrafter"/>
</dbReference>
<evidence type="ECO:0000313" key="8">
    <source>
        <dbReference type="Proteomes" id="UP000005801"/>
    </source>
</evidence>
<reference evidence="7 8" key="1">
    <citation type="submission" date="2007-06" db="EMBL/GenBank/DDBJ databases">
        <authorList>
            <person name="Shimkets L."/>
            <person name="Ferriera S."/>
            <person name="Johnson J."/>
            <person name="Kravitz S."/>
            <person name="Beeson K."/>
            <person name="Sutton G."/>
            <person name="Rogers Y.-H."/>
            <person name="Friedman R."/>
            <person name="Frazier M."/>
            <person name="Venter J.C."/>
        </authorList>
    </citation>
    <scope>NUCLEOTIDE SEQUENCE [LARGE SCALE GENOMIC DNA]</scope>
    <source>
        <strain evidence="7 8">SIR-1</strain>
    </source>
</reference>
<dbReference type="Proteomes" id="UP000005801">
    <property type="component" value="Unassembled WGS sequence"/>
</dbReference>
<dbReference type="FunFam" id="1.10.10.60:FF:000141">
    <property type="entry name" value="TetR family transcriptional regulator"/>
    <property type="match status" value="1"/>
</dbReference>
<feature type="domain" description="HTH tetR-type" evidence="6">
    <location>
        <begin position="26"/>
        <end position="86"/>
    </location>
</feature>
<dbReference type="AlphaFoldDB" id="A6GD63"/>
<evidence type="ECO:0000259" key="6">
    <source>
        <dbReference type="PROSITE" id="PS50977"/>
    </source>
</evidence>
<dbReference type="InterPro" id="IPR001647">
    <property type="entry name" value="HTH_TetR"/>
</dbReference>
<dbReference type="InterPro" id="IPR009057">
    <property type="entry name" value="Homeodomain-like_sf"/>
</dbReference>
<keyword evidence="8" id="KW-1185">Reference proteome</keyword>
<dbReference type="STRING" id="391625.PPSIR1_07708"/>
<evidence type="ECO:0000256" key="3">
    <source>
        <dbReference type="ARBA" id="ARBA00023163"/>
    </source>
</evidence>